<evidence type="ECO:0008006" key="3">
    <source>
        <dbReference type="Google" id="ProtNLM"/>
    </source>
</evidence>
<protein>
    <recommendedName>
        <fullName evidence="3">Integrase</fullName>
    </recommendedName>
</protein>
<organism evidence="1 2">
    <name type="scientific">Skermanella aerolata</name>
    <dbReference type="NCBI Taxonomy" id="393310"/>
    <lineage>
        <taxon>Bacteria</taxon>
        <taxon>Pseudomonadati</taxon>
        <taxon>Pseudomonadota</taxon>
        <taxon>Alphaproteobacteria</taxon>
        <taxon>Rhodospirillales</taxon>
        <taxon>Azospirillaceae</taxon>
        <taxon>Skermanella</taxon>
    </lineage>
</organism>
<evidence type="ECO:0000313" key="1">
    <source>
        <dbReference type="EMBL" id="GEO43209.1"/>
    </source>
</evidence>
<keyword evidence="2" id="KW-1185">Reference proteome</keyword>
<reference evidence="1 2" key="1">
    <citation type="submission" date="2019-07" db="EMBL/GenBank/DDBJ databases">
        <title>Whole genome shotgun sequence of Skermanella aerolata NBRC 106429.</title>
        <authorList>
            <person name="Hosoyama A."/>
            <person name="Uohara A."/>
            <person name="Ohji S."/>
            <person name="Ichikawa N."/>
        </authorList>
    </citation>
    <scope>NUCLEOTIDE SEQUENCE [LARGE SCALE GENOMIC DNA]</scope>
    <source>
        <strain evidence="1 2">NBRC 106429</strain>
    </source>
</reference>
<dbReference type="Proteomes" id="UP000321523">
    <property type="component" value="Unassembled WGS sequence"/>
</dbReference>
<dbReference type="AlphaFoldDB" id="A0A512E3C4"/>
<proteinExistence type="predicted"/>
<dbReference type="RefSeq" id="WP_280178507.1">
    <property type="nucleotide sequence ID" value="NZ_BJYZ01000067.1"/>
</dbReference>
<evidence type="ECO:0000313" key="2">
    <source>
        <dbReference type="Proteomes" id="UP000321523"/>
    </source>
</evidence>
<name>A0A512E3C4_9PROT</name>
<sequence>MAEAQLHDVMCQIRHKSVEVARRYMRSSDLWRNNVTEKVLRRI</sequence>
<comment type="caution">
    <text evidence="1">The sequence shown here is derived from an EMBL/GenBank/DDBJ whole genome shotgun (WGS) entry which is preliminary data.</text>
</comment>
<dbReference type="EMBL" id="BJYZ01000067">
    <property type="protein sequence ID" value="GEO43209.1"/>
    <property type="molecule type" value="Genomic_DNA"/>
</dbReference>
<accession>A0A512E3C4</accession>
<gene>
    <name evidence="1" type="ORF">SAE02_73570</name>
</gene>